<dbReference type="InterPro" id="IPR036388">
    <property type="entry name" value="WH-like_DNA-bd_sf"/>
</dbReference>
<dbReference type="InterPro" id="IPR040504">
    <property type="entry name" value="TFIIF_beta_N"/>
</dbReference>
<evidence type="ECO:0000256" key="8">
    <source>
        <dbReference type="ARBA" id="ARBA00033388"/>
    </source>
</evidence>
<evidence type="ECO:0000256" key="2">
    <source>
        <dbReference type="ARBA" id="ARBA00009543"/>
    </source>
</evidence>
<dbReference type="OMA" id="VKGPHKN"/>
<keyword evidence="5" id="KW-0238">DNA-binding</keyword>
<dbReference type="InterPro" id="IPR036390">
    <property type="entry name" value="WH_DNA-bd_sf"/>
</dbReference>
<name>A7SIX2_NEMVE</name>
<proteinExistence type="inferred from homology"/>
<evidence type="ECO:0000256" key="5">
    <source>
        <dbReference type="ARBA" id="ARBA00023125"/>
    </source>
</evidence>
<feature type="domain" description="TFIIF beta subunit HTH" evidence="9">
    <location>
        <begin position="173"/>
        <end position="237"/>
    </location>
</feature>
<dbReference type="Pfam" id="PF02270">
    <property type="entry name" value="TFIIF_beta"/>
    <property type="match status" value="1"/>
</dbReference>
<comment type="subcellular location">
    <subcellularLocation>
        <location evidence="1">Nucleus</location>
    </subcellularLocation>
</comment>
<organism evidence="11 12">
    <name type="scientific">Nematostella vectensis</name>
    <name type="common">Starlet sea anemone</name>
    <dbReference type="NCBI Taxonomy" id="45351"/>
    <lineage>
        <taxon>Eukaryota</taxon>
        <taxon>Metazoa</taxon>
        <taxon>Cnidaria</taxon>
        <taxon>Anthozoa</taxon>
        <taxon>Hexacorallia</taxon>
        <taxon>Actiniaria</taxon>
        <taxon>Edwardsiidae</taxon>
        <taxon>Nematostella</taxon>
    </lineage>
</organism>
<dbReference type="InParanoid" id="A7SIX2"/>
<feature type="non-terminal residue" evidence="11">
    <location>
        <position position="249"/>
    </location>
</feature>
<dbReference type="eggNOG" id="KOG2905">
    <property type="taxonomic scope" value="Eukaryota"/>
</dbReference>
<comment type="similarity">
    <text evidence="2">Belongs to the TFIIF beta subunit family.</text>
</comment>
<keyword evidence="7" id="KW-0539">Nucleus</keyword>
<protein>
    <recommendedName>
        <fullName evidence="3">General transcription factor IIF subunit 2</fullName>
    </recommendedName>
    <alternativeName>
        <fullName evidence="8">Transcription initiation factor IIF subunit beta</fullName>
    </alternativeName>
</protein>
<dbReference type="PANTHER" id="PTHR10445:SF0">
    <property type="entry name" value="GENERAL TRANSCRIPTION FACTOR IIF SUBUNIT 2"/>
    <property type="match status" value="1"/>
</dbReference>
<evidence type="ECO:0000259" key="9">
    <source>
        <dbReference type="Pfam" id="PF02270"/>
    </source>
</evidence>
<dbReference type="InterPro" id="IPR003196">
    <property type="entry name" value="TFIIF_beta"/>
</dbReference>
<dbReference type="AlphaFoldDB" id="A7SIX2"/>
<reference evidence="11 12" key="1">
    <citation type="journal article" date="2007" name="Science">
        <title>Sea anemone genome reveals ancestral eumetazoan gene repertoire and genomic organization.</title>
        <authorList>
            <person name="Putnam N.H."/>
            <person name="Srivastava M."/>
            <person name="Hellsten U."/>
            <person name="Dirks B."/>
            <person name="Chapman J."/>
            <person name="Salamov A."/>
            <person name="Terry A."/>
            <person name="Shapiro H."/>
            <person name="Lindquist E."/>
            <person name="Kapitonov V.V."/>
            <person name="Jurka J."/>
            <person name="Genikhovich G."/>
            <person name="Grigoriev I.V."/>
            <person name="Lucas S.M."/>
            <person name="Steele R.E."/>
            <person name="Finnerty J.R."/>
            <person name="Technau U."/>
            <person name="Martindale M.Q."/>
            <person name="Rokhsar D.S."/>
        </authorList>
    </citation>
    <scope>NUCLEOTIDE SEQUENCE [LARGE SCALE GENOMIC DNA]</scope>
    <source>
        <strain evidence="12">CH2 X CH6</strain>
    </source>
</reference>
<accession>A7SIX2</accession>
<dbReference type="CDD" id="cd07980">
    <property type="entry name" value="TFIIF_beta"/>
    <property type="match status" value="1"/>
</dbReference>
<dbReference type="HOGENOM" id="CLU_047858_1_0_1"/>
<dbReference type="GO" id="GO:0006368">
    <property type="term" value="P:transcription elongation by RNA polymerase II"/>
    <property type="evidence" value="ECO:0007669"/>
    <property type="project" value="UniProtKB-ARBA"/>
</dbReference>
<dbReference type="Proteomes" id="UP000001593">
    <property type="component" value="Unassembled WGS sequence"/>
</dbReference>
<evidence type="ECO:0000313" key="11">
    <source>
        <dbReference type="EMBL" id="EDO36378.1"/>
    </source>
</evidence>
<dbReference type="EMBL" id="DS469672">
    <property type="protein sequence ID" value="EDO36378.1"/>
    <property type="molecule type" value="Genomic_DNA"/>
</dbReference>
<keyword evidence="6" id="KW-0804">Transcription</keyword>
<evidence type="ECO:0000259" key="10">
    <source>
        <dbReference type="Pfam" id="PF17683"/>
    </source>
</evidence>
<gene>
    <name evidence="11" type="ORF">NEMVEDRAFT_v1g119986</name>
</gene>
<dbReference type="GO" id="GO:0003677">
    <property type="term" value="F:DNA binding"/>
    <property type="evidence" value="ECO:0007669"/>
    <property type="project" value="UniProtKB-KW"/>
</dbReference>
<dbReference type="GO" id="GO:0006367">
    <property type="term" value="P:transcription initiation at RNA polymerase II promoter"/>
    <property type="evidence" value="ECO:0000318"/>
    <property type="project" value="GO_Central"/>
</dbReference>
<dbReference type="SUPFAM" id="SSF50916">
    <property type="entry name" value="Rap30/74 interaction domains"/>
    <property type="match status" value="1"/>
</dbReference>
<keyword evidence="4" id="KW-0805">Transcription regulation</keyword>
<evidence type="ECO:0000256" key="4">
    <source>
        <dbReference type="ARBA" id="ARBA00023015"/>
    </source>
</evidence>
<dbReference type="STRING" id="45351.A7SIX2"/>
<dbReference type="PhylomeDB" id="A7SIX2"/>
<evidence type="ECO:0000256" key="1">
    <source>
        <dbReference type="ARBA" id="ARBA00004123"/>
    </source>
</evidence>
<sequence>IDMELDCNGAGRDVWLVKVPKYLSNLWMEKADPSGIVGTLKINKDQVGKKEKIVFFFASFRELEILKKKILPGDKECGLSIALFYGSNKFFNYYYTSEKLAVEGRVVQRADCRPLNPSNDYFLHKRKSIQVASKPARQAQQLKKIVTNAYKPVSDHKMNIEYKKKKKDEGKRARATEEDVKASLFSAFEQHQYYNLKDLVHKTQQPIVYLKSILKEIAQYNTKNPHKNMWELKPEYRHYGKNTEDKDSS</sequence>
<dbReference type="Gene3D" id="1.10.10.10">
    <property type="entry name" value="Winged helix-like DNA-binding domain superfamily/Winged helix DNA-binding domain"/>
    <property type="match status" value="1"/>
</dbReference>
<dbReference type="Pfam" id="PF17683">
    <property type="entry name" value="TFIIF_beta_N"/>
    <property type="match status" value="1"/>
</dbReference>
<evidence type="ECO:0000256" key="7">
    <source>
        <dbReference type="ARBA" id="ARBA00023242"/>
    </source>
</evidence>
<dbReference type="SUPFAM" id="SSF46785">
    <property type="entry name" value="Winged helix' DNA-binding domain"/>
    <property type="match status" value="1"/>
</dbReference>
<evidence type="ECO:0000256" key="6">
    <source>
        <dbReference type="ARBA" id="ARBA00023163"/>
    </source>
</evidence>
<feature type="domain" description="TFIIF beta subunit N-terminal" evidence="10">
    <location>
        <begin position="12"/>
        <end position="56"/>
    </location>
</feature>
<dbReference type="InterPro" id="IPR040450">
    <property type="entry name" value="TFIIF_beta_HTH"/>
</dbReference>
<dbReference type="GO" id="GO:0005674">
    <property type="term" value="C:transcription factor TFIIF complex"/>
    <property type="evidence" value="ECO:0000318"/>
    <property type="project" value="GO_Central"/>
</dbReference>
<evidence type="ECO:0000313" key="12">
    <source>
        <dbReference type="Proteomes" id="UP000001593"/>
    </source>
</evidence>
<evidence type="ECO:0000256" key="3">
    <source>
        <dbReference type="ARBA" id="ARBA00020815"/>
    </source>
</evidence>
<dbReference type="InterPro" id="IPR011039">
    <property type="entry name" value="TFIIF_interaction"/>
</dbReference>
<dbReference type="FunFam" id="1.10.10.10:FF:000035">
    <property type="entry name" value="General transcription factor IIF subunit 2"/>
    <property type="match status" value="1"/>
</dbReference>
<dbReference type="PANTHER" id="PTHR10445">
    <property type="entry name" value="GENERAL TRANSCRIPTION FACTOR IIF SUBUNIT 2"/>
    <property type="match status" value="1"/>
</dbReference>
<keyword evidence="12" id="KW-1185">Reference proteome</keyword>